<keyword evidence="2" id="KW-1185">Reference proteome</keyword>
<dbReference type="EMBL" id="JBHTJZ010000072">
    <property type="protein sequence ID" value="MFD0962189.1"/>
    <property type="molecule type" value="Genomic_DNA"/>
</dbReference>
<protein>
    <submittedName>
        <fullName evidence="1">Uncharacterized protein</fullName>
    </submittedName>
</protein>
<evidence type="ECO:0000313" key="2">
    <source>
        <dbReference type="Proteomes" id="UP001596989"/>
    </source>
</evidence>
<proteinExistence type="predicted"/>
<name>A0ABW3HXE0_9BACL</name>
<evidence type="ECO:0000313" key="1">
    <source>
        <dbReference type="EMBL" id="MFD0962189.1"/>
    </source>
</evidence>
<organism evidence="1 2">
    <name type="scientific">Paenibacillus chungangensis</name>
    <dbReference type="NCBI Taxonomy" id="696535"/>
    <lineage>
        <taxon>Bacteria</taxon>
        <taxon>Bacillati</taxon>
        <taxon>Bacillota</taxon>
        <taxon>Bacilli</taxon>
        <taxon>Bacillales</taxon>
        <taxon>Paenibacillaceae</taxon>
        <taxon>Paenibacillus</taxon>
    </lineage>
</organism>
<comment type="caution">
    <text evidence="1">The sequence shown here is derived from an EMBL/GenBank/DDBJ whole genome shotgun (WGS) entry which is preliminary data.</text>
</comment>
<reference evidence="2" key="1">
    <citation type="journal article" date="2019" name="Int. J. Syst. Evol. Microbiol.">
        <title>The Global Catalogue of Microorganisms (GCM) 10K type strain sequencing project: providing services to taxonomists for standard genome sequencing and annotation.</title>
        <authorList>
            <consortium name="The Broad Institute Genomics Platform"/>
            <consortium name="The Broad Institute Genome Sequencing Center for Infectious Disease"/>
            <person name="Wu L."/>
            <person name="Ma J."/>
        </authorList>
    </citation>
    <scope>NUCLEOTIDE SEQUENCE [LARGE SCALE GENOMIC DNA]</scope>
    <source>
        <strain evidence="2">CCUG 59129</strain>
    </source>
</reference>
<dbReference type="Proteomes" id="UP001596989">
    <property type="component" value="Unassembled WGS sequence"/>
</dbReference>
<accession>A0ABW3HXE0</accession>
<dbReference type="RefSeq" id="WP_377568519.1">
    <property type="nucleotide sequence ID" value="NZ_JBHTJZ010000072.1"/>
</dbReference>
<sequence>MAVSEQQLDAYRQSGEKIRVVRDDIEANDVFGIVVAWDNATVILRKPSRRVVKLSRSYYYMSAAQDRVLPDGLFPSS</sequence>
<gene>
    <name evidence="1" type="ORF">ACFQ2I_22885</name>
</gene>